<reference evidence="1" key="2">
    <citation type="submission" date="2025-09" db="UniProtKB">
        <authorList>
            <consortium name="Ensembl"/>
        </authorList>
    </citation>
    <scope>IDENTIFICATION</scope>
</reference>
<keyword evidence="2" id="KW-1185">Reference proteome</keyword>
<sequence>IPVFSQPHLNPSFILKPAITIIPAQDRKHQSSAEQQTSCLRALKVQHNKHRNKKGNSVFIW</sequence>
<accession>A0A8D0FJM8</accession>
<organism evidence="1 2">
    <name type="scientific">Strix occidentalis caurina</name>
    <name type="common">northern spotted owl</name>
    <dbReference type="NCBI Taxonomy" id="311401"/>
    <lineage>
        <taxon>Eukaryota</taxon>
        <taxon>Metazoa</taxon>
        <taxon>Chordata</taxon>
        <taxon>Craniata</taxon>
        <taxon>Vertebrata</taxon>
        <taxon>Euteleostomi</taxon>
        <taxon>Archelosauria</taxon>
        <taxon>Archosauria</taxon>
        <taxon>Dinosauria</taxon>
        <taxon>Saurischia</taxon>
        <taxon>Theropoda</taxon>
        <taxon>Coelurosauria</taxon>
        <taxon>Aves</taxon>
        <taxon>Neognathae</taxon>
        <taxon>Neoaves</taxon>
        <taxon>Telluraves</taxon>
        <taxon>Strigiformes</taxon>
        <taxon>Strigidae</taxon>
        <taxon>Strix</taxon>
    </lineage>
</organism>
<dbReference type="Proteomes" id="UP000694551">
    <property type="component" value="Unplaced"/>
</dbReference>
<reference evidence="1" key="1">
    <citation type="submission" date="2025-08" db="UniProtKB">
        <authorList>
            <consortium name="Ensembl"/>
        </authorList>
    </citation>
    <scope>IDENTIFICATION</scope>
</reference>
<dbReference type="Ensembl" id="ENSSOCT00000016758.1">
    <property type="protein sequence ID" value="ENSSOCP00000016339.1"/>
    <property type="gene ID" value="ENSSOCG00000012286.1"/>
</dbReference>
<protein>
    <submittedName>
        <fullName evidence="1">Uncharacterized protein</fullName>
    </submittedName>
</protein>
<proteinExistence type="predicted"/>
<dbReference type="AlphaFoldDB" id="A0A8D0FJM8"/>
<evidence type="ECO:0000313" key="1">
    <source>
        <dbReference type="Ensembl" id="ENSSOCP00000016339.1"/>
    </source>
</evidence>
<name>A0A8D0FJM8_STROC</name>
<evidence type="ECO:0000313" key="2">
    <source>
        <dbReference type="Proteomes" id="UP000694551"/>
    </source>
</evidence>